<dbReference type="InterPro" id="IPR052372">
    <property type="entry name" value="YpjD/HemX"/>
</dbReference>
<dbReference type="Pfam" id="PF01578">
    <property type="entry name" value="Cytochrom_C_asm"/>
    <property type="match status" value="1"/>
</dbReference>
<reference evidence="3 4" key="1">
    <citation type="submission" date="2019-04" db="EMBL/GenBank/DDBJ databases">
        <title>Salinimonas iocasae sp. nov., a halophilic bacterium isolated from the outer tube casing of tubeworms in Okinawa Trough.</title>
        <authorList>
            <person name="Zhang H."/>
            <person name="Wang H."/>
            <person name="Li C."/>
        </authorList>
    </citation>
    <scope>NUCLEOTIDE SEQUENCE [LARGE SCALE GENOMIC DNA]</scope>
    <source>
        <strain evidence="3 4">KX18D6</strain>
    </source>
</reference>
<dbReference type="GO" id="GO:0020037">
    <property type="term" value="F:heme binding"/>
    <property type="evidence" value="ECO:0007669"/>
    <property type="project" value="InterPro"/>
</dbReference>
<accession>A0A5B7YEP5</accession>
<feature type="transmembrane region" description="Helical" evidence="1">
    <location>
        <begin position="180"/>
        <end position="199"/>
    </location>
</feature>
<feature type="transmembrane region" description="Helical" evidence="1">
    <location>
        <begin position="6"/>
        <end position="26"/>
    </location>
</feature>
<evidence type="ECO:0000313" key="4">
    <source>
        <dbReference type="Proteomes" id="UP000304912"/>
    </source>
</evidence>
<dbReference type="RefSeq" id="WP_139756842.1">
    <property type="nucleotide sequence ID" value="NZ_CP039852.1"/>
</dbReference>
<evidence type="ECO:0000256" key="1">
    <source>
        <dbReference type="SAM" id="Phobius"/>
    </source>
</evidence>
<evidence type="ECO:0000259" key="2">
    <source>
        <dbReference type="Pfam" id="PF01578"/>
    </source>
</evidence>
<dbReference type="AlphaFoldDB" id="A0A5B7YEP5"/>
<proteinExistence type="predicted"/>
<evidence type="ECO:0000313" key="3">
    <source>
        <dbReference type="EMBL" id="QCZ94101.1"/>
    </source>
</evidence>
<feature type="transmembrane region" description="Helical" evidence="1">
    <location>
        <begin position="124"/>
        <end position="146"/>
    </location>
</feature>
<feature type="transmembrane region" description="Helical" evidence="1">
    <location>
        <begin position="239"/>
        <end position="259"/>
    </location>
</feature>
<feature type="transmembrane region" description="Helical" evidence="1">
    <location>
        <begin position="38"/>
        <end position="58"/>
    </location>
</feature>
<keyword evidence="1" id="KW-0472">Membrane</keyword>
<gene>
    <name evidence="3" type="ORF">FBQ74_11740</name>
</gene>
<feature type="domain" description="Cytochrome c assembly protein" evidence="2">
    <location>
        <begin position="39"/>
        <end position="263"/>
    </location>
</feature>
<dbReference type="PANTHER" id="PTHR38034:SF1">
    <property type="entry name" value="INNER MEMBRANE PROTEIN YPJD"/>
    <property type="match status" value="1"/>
</dbReference>
<sequence>MTTPFAIAAIFFYFFSAAMLVSRFVQHQHSENIALPQTVAVLAALAHIVFLVQAIMIAPGQNMSITNVLSLVSWLISSAMLASTRVLPNQILLPVVFCFAALTVAASLLIPVEHIMHIELQPGLVIHITLSLFAYGALVIAFLYALQMSYITYRLKQKGSSLLHSSLPPLMMVESVMFKLVQIGTVLLVISLVSGFIFLEDMFSKQYAHKTVLSMFALVLYVIVLAGQKLKGWRARQAIILNVIGVLLLSVAYFGSRFVREFLL</sequence>
<dbReference type="GO" id="GO:0017004">
    <property type="term" value="P:cytochrome complex assembly"/>
    <property type="evidence" value="ECO:0007669"/>
    <property type="project" value="InterPro"/>
</dbReference>
<dbReference type="EMBL" id="CP039852">
    <property type="protein sequence ID" value="QCZ94101.1"/>
    <property type="molecule type" value="Genomic_DNA"/>
</dbReference>
<dbReference type="PANTHER" id="PTHR38034">
    <property type="entry name" value="INNER MEMBRANE PROTEIN YPJD"/>
    <property type="match status" value="1"/>
</dbReference>
<keyword evidence="4" id="KW-1185">Reference proteome</keyword>
<keyword evidence="1" id="KW-0812">Transmembrane</keyword>
<dbReference type="Proteomes" id="UP000304912">
    <property type="component" value="Chromosome"/>
</dbReference>
<dbReference type="OrthoDB" id="9780793at2"/>
<feature type="transmembrane region" description="Helical" evidence="1">
    <location>
        <begin position="211"/>
        <end position="227"/>
    </location>
</feature>
<dbReference type="GO" id="GO:0005886">
    <property type="term" value="C:plasma membrane"/>
    <property type="evidence" value="ECO:0007669"/>
    <property type="project" value="TreeGrafter"/>
</dbReference>
<organism evidence="3 4">
    <name type="scientific">Salinimonas iocasae</name>
    <dbReference type="NCBI Taxonomy" id="2572577"/>
    <lineage>
        <taxon>Bacteria</taxon>
        <taxon>Pseudomonadati</taxon>
        <taxon>Pseudomonadota</taxon>
        <taxon>Gammaproteobacteria</taxon>
        <taxon>Alteromonadales</taxon>
        <taxon>Alteromonadaceae</taxon>
        <taxon>Alteromonas/Salinimonas group</taxon>
        <taxon>Salinimonas</taxon>
    </lineage>
</organism>
<keyword evidence="1" id="KW-1133">Transmembrane helix</keyword>
<name>A0A5B7YEP5_9ALTE</name>
<dbReference type="KEGG" id="salk:FBQ74_11740"/>
<dbReference type="InterPro" id="IPR002541">
    <property type="entry name" value="Cyt_c_assembly"/>
</dbReference>
<feature type="transmembrane region" description="Helical" evidence="1">
    <location>
        <begin position="91"/>
        <end position="112"/>
    </location>
</feature>
<protein>
    <submittedName>
        <fullName evidence="3">Inner membrane protein YpjD</fullName>
    </submittedName>
</protein>